<keyword evidence="2 4" id="KW-0227">DNA damage</keyword>
<accession>A0A1I1Y4S2</accession>
<dbReference type="SMART" id="SM00853">
    <property type="entry name" value="MutL_C"/>
    <property type="match status" value="1"/>
</dbReference>
<dbReference type="Proteomes" id="UP000198896">
    <property type="component" value="Unassembled WGS sequence"/>
</dbReference>
<dbReference type="InterPro" id="IPR020667">
    <property type="entry name" value="DNA_mismatch_repair_MutL"/>
</dbReference>
<dbReference type="PANTHER" id="PTHR10073">
    <property type="entry name" value="DNA MISMATCH REPAIR PROTEIN MLH, PMS, MUTL"/>
    <property type="match status" value="1"/>
</dbReference>
<dbReference type="InterPro" id="IPR002099">
    <property type="entry name" value="MutL/Mlh/PMS"/>
</dbReference>
<dbReference type="RefSeq" id="WP_093912621.1">
    <property type="nucleotide sequence ID" value="NZ_FONL01000002.1"/>
</dbReference>
<feature type="domain" description="MutL C-terminal dimerisation" evidence="5">
    <location>
        <begin position="488"/>
        <end position="628"/>
    </location>
</feature>
<dbReference type="InterPro" id="IPR042120">
    <property type="entry name" value="MutL_C_dimsub"/>
</dbReference>
<dbReference type="NCBIfam" id="TIGR00585">
    <property type="entry name" value="mutl"/>
    <property type="match status" value="1"/>
</dbReference>
<dbReference type="GO" id="GO:0006298">
    <property type="term" value="P:mismatch repair"/>
    <property type="evidence" value="ECO:0007669"/>
    <property type="project" value="UniProtKB-UniRule"/>
</dbReference>
<dbReference type="STRING" id="1123323.SAMN05216245_10231"/>
<dbReference type="Pfam" id="PF01119">
    <property type="entry name" value="DNA_mis_repair"/>
    <property type="match status" value="1"/>
</dbReference>
<dbReference type="GO" id="GO:0032300">
    <property type="term" value="C:mismatch repair complex"/>
    <property type="evidence" value="ECO:0007669"/>
    <property type="project" value="InterPro"/>
</dbReference>
<organism evidence="7 8">
    <name type="scientific">Succiniclasticum ruminis DSM 9236</name>
    <dbReference type="NCBI Taxonomy" id="1123323"/>
    <lineage>
        <taxon>Bacteria</taxon>
        <taxon>Bacillati</taxon>
        <taxon>Bacillota</taxon>
        <taxon>Negativicutes</taxon>
        <taxon>Acidaminococcales</taxon>
        <taxon>Acidaminococcaceae</taxon>
        <taxon>Succiniclasticum</taxon>
    </lineage>
</organism>
<evidence type="ECO:0000313" key="7">
    <source>
        <dbReference type="EMBL" id="SFE14551.1"/>
    </source>
</evidence>
<dbReference type="CDD" id="cd16926">
    <property type="entry name" value="HATPase_MutL-MLH-PMS-like"/>
    <property type="match status" value="1"/>
</dbReference>
<dbReference type="Pfam" id="PF08676">
    <property type="entry name" value="MutL_C"/>
    <property type="match status" value="1"/>
</dbReference>
<dbReference type="SUPFAM" id="SSF54211">
    <property type="entry name" value="Ribosomal protein S5 domain 2-like"/>
    <property type="match status" value="1"/>
</dbReference>
<dbReference type="InterPro" id="IPR042121">
    <property type="entry name" value="MutL_C_regsub"/>
</dbReference>
<dbReference type="GO" id="GO:0005524">
    <property type="term" value="F:ATP binding"/>
    <property type="evidence" value="ECO:0007669"/>
    <property type="project" value="InterPro"/>
</dbReference>
<dbReference type="Gene3D" id="3.30.230.10">
    <property type="match status" value="1"/>
</dbReference>
<dbReference type="CDD" id="cd00782">
    <property type="entry name" value="MutL_Trans"/>
    <property type="match status" value="1"/>
</dbReference>
<sequence length="685" mass="76195">MIQEREVRLLDTNTSNQIAAGEVVEKPASVVKELVENALDAGADSIEVTIFEGGTEYIRVADNGCGMTEQNARMALQRHATSKIREVDDLRSLHTLGFRGEALPSIASVSRFELLTRPQQEELATSIKVNGGEEAECIQTGGPAGTTVIVKDLFYNVPARRKFLKTVSTEGRYITEMLTRIALARPDVRFKLTSNDKEVLVTPGLGNLKDTITALYGKKVSDDLLPVKLDGVFAGILVQGFIGKPTLLKGTRGWQTILVNGRSISNLMISKAIEHAYQSQIPKRGFAFAVLDIQVDPAAIDVNVHPQKSEIKFSDESAIYKAVFRALTDALTKPMHAEQEKSLQEQNRQALAAVLERAEKGNDSIPVQGNVAGANETASQQTMFGDMTDAGRQGHLNRDFGEDINRYGNYENRETPSGNHRQGGASFSRPRHEIWKRPDKAYGEESPKEAVYSLGETRQLMHDQAPLQAENSVSMQLAGQDTLETIWPIGQVDKTFIIAQSEDTLYLIDQHAAHERILYDRLVLTHNDIPAQQLLIPLYVTLQPEDVELLEQHHDAFYKLGVDITTAGENSVRIASLPSDIRNEDAEDFIREIAQYLREHRTPEASELRQDVLHMTACRAAIKAGEVLNMRQMRQLIVDLCNTTHPFTCPHGRPCMIAVSSDELYKLFKRTGFDLPGKNDVPYDK</sequence>
<evidence type="ECO:0000256" key="1">
    <source>
        <dbReference type="ARBA" id="ARBA00006082"/>
    </source>
</evidence>
<reference evidence="7 8" key="1">
    <citation type="submission" date="2016-10" db="EMBL/GenBank/DDBJ databases">
        <authorList>
            <person name="de Groot N.N."/>
        </authorList>
    </citation>
    <scope>NUCLEOTIDE SEQUENCE [LARGE SCALE GENOMIC DNA]</scope>
    <source>
        <strain evidence="7 8">DSM 9236</strain>
    </source>
</reference>
<dbReference type="EMBL" id="FONL01000002">
    <property type="protein sequence ID" value="SFE14551.1"/>
    <property type="molecule type" value="Genomic_DNA"/>
</dbReference>
<dbReference type="GO" id="GO:0030983">
    <property type="term" value="F:mismatched DNA binding"/>
    <property type="evidence" value="ECO:0007669"/>
    <property type="project" value="InterPro"/>
</dbReference>
<dbReference type="PANTHER" id="PTHR10073:SF12">
    <property type="entry name" value="DNA MISMATCH REPAIR PROTEIN MLH1"/>
    <property type="match status" value="1"/>
</dbReference>
<keyword evidence="8" id="KW-1185">Reference proteome</keyword>
<dbReference type="InterPro" id="IPR014790">
    <property type="entry name" value="MutL_C"/>
</dbReference>
<dbReference type="Gene3D" id="3.30.565.10">
    <property type="entry name" value="Histidine kinase-like ATPase, C-terminal domain"/>
    <property type="match status" value="1"/>
</dbReference>
<evidence type="ECO:0000259" key="5">
    <source>
        <dbReference type="SMART" id="SM00853"/>
    </source>
</evidence>
<protein>
    <recommendedName>
        <fullName evidence="4">DNA mismatch repair protein MutL</fullName>
    </recommendedName>
</protein>
<dbReference type="GO" id="GO:0140664">
    <property type="term" value="F:ATP-dependent DNA damage sensor activity"/>
    <property type="evidence" value="ECO:0007669"/>
    <property type="project" value="InterPro"/>
</dbReference>
<dbReference type="FunFam" id="3.30.565.10:FF:000003">
    <property type="entry name" value="DNA mismatch repair endonuclease MutL"/>
    <property type="match status" value="1"/>
</dbReference>
<dbReference type="Pfam" id="PF13589">
    <property type="entry name" value="HATPase_c_3"/>
    <property type="match status" value="1"/>
</dbReference>
<dbReference type="InterPro" id="IPR038973">
    <property type="entry name" value="MutL/Mlh/Pms-like"/>
</dbReference>
<dbReference type="InterPro" id="IPR037198">
    <property type="entry name" value="MutL_C_sf"/>
</dbReference>
<dbReference type="HAMAP" id="MF_00149">
    <property type="entry name" value="DNA_mis_repair"/>
    <property type="match status" value="1"/>
</dbReference>
<comment type="function">
    <text evidence="4">This protein is involved in the repair of mismatches in DNA. It is required for dam-dependent methyl-directed DNA mismatch repair. May act as a 'molecular matchmaker', a protein that promotes the formation of a stable complex between two or more DNA-binding proteins in an ATP-dependent manner without itself being part of a final effector complex.</text>
</comment>
<dbReference type="SUPFAM" id="SSF118116">
    <property type="entry name" value="DNA mismatch repair protein MutL"/>
    <property type="match status" value="1"/>
</dbReference>
<evidence type="ECO:0000256" key="4">
    <source>
        <dbReference type="HAMAP-Rule" id="MF_00149"/>
    </source>
</evidence>
<evidence type="ECO:0000256" key="3">
    <source>
        <dbReference type="ARBA" id="ARBA00023204"/>
    </source>
</evidence>
<name>A0A1I1Y4S2_9FIRM</name>
<proteinExistence type="inferred from homology"/>
<dbReference type="InterPro" id="IPR013507">
    <property type="entry name" value="DNA_mismatch_S5_2-like"/>
</dbReference>
<dbReference type="InterPro" id="IPR014721">
    <property type="entry name" value="Ribsml_uS5_D2-typ_fold_subgr"/>
</dbReference>
<dbReference type="AlphaFoldDB" id="A0A1I1Y4S2"/>
<evidence type="ECO:0000256" key="2">
    <source>
        <dbReference type="ARBA" id="ARBA00022763"/>
    </source>
</evidence>
<dbReference type="InterPro" id="IPR020568">
    <property type="entry name" value="Ribosomal_Su5_D2-typ_SF"/>
</dbReference>
<keyword evidence="3 4" id="KW-0234">DNA repair</keyword>
<feature type="domain" description="DNA mismatch repair protein S5" evidence="6">
    <location>
        <begin position="212"/>
        <end position="332"/>
    </location>
</feature>
<dbReference type="GO" id="GO:0016887">
    <property type="term" value="F:ATP hydrolysis activity"/>
    <property type="evidence" value="ECO:0007669"/>
    <property type="project" value="InterPro"/>
</dbReference>
<dbReference type="InterPro" id="IPR014762">
    <property type="entry name" value="DNA_mismatch_repair_CS"/>
</dbReference>
<gene>
    <name evidence="4" type="primary">mutL</name>
    <name evidence="7" type="ORF">SAMN05216245_10231</name>
</gene>
<dbReference type="Gene3D" id="3.30.1540.20">
    <property type="entry name" value="MutL, C-terminal domain, dimerisation subdomain"/>
    <property type="match status" value="1"/>
</dbReference>
<evidence type="ECO:0000259" key="6">
    <source>
        <dbReference type="SMART" id="SM01340"/>
    </source>
</evidence>
<dbReference type="PROSITE" id="PS00058">
    <property type="entry name" value="DNA_MISMATCH_REPAIR_1"/>
    <property type="match status" value="1"/>
</dbReference>
<evidence type="ECO:0000313" key="8">
    <source>
        <dbReference type="Proteomes" id="UP000198896"/>
    </source>
</evidence>
<dbReference type="InterPro" id="IPR036890">
    <property type="entry name" value="HATPase_C_sf"/>
</dbReference>
<dbReference type="SMART" id="SM01340">
    <property type="entry name" value="DNA_mis_repair"/>
    <property type="match status" value="1"/>
</dbReference>
<comment type="similarity">
    <text evidence="1 4">Belongs to the DNA mismatch repair MutL/HexB family.</text>
</comment>
<dbReference type="SUPFAM" id="SSF55874">
    <property type="entry name" value="ATPase domain of HSP90 chaperone/DNA topoisomerase II/histidine kinase"/>
    <property type="match status" value="1"/>
</dbReference>
<dbReference type="OrthoDB" id="9763467at2"/>
<dbReference type="Gene3D" id="3.30.1370.100">
    <property type="entry name" value="MutL, C-terminal domain, regulatory subdomain"/>
    <property type="match status" value="1"/>
</dbReference>